<feature type="binding site" evidence="8">
    <location>
        <begin position="46"/>
        <end position="54"/>
    </location>
    <ligand>
        <name>ATP</name>
        <dbReference type="ChEBI" id="CHEBI:30616"/>
    </ligand>
</feature>
<gene>
    <name evidence="8" type="primary">cmk</name>
    <name evidence="10" type="ORF">GC106_77450</name>
</gene>
<reference evidence="10 11" key="1">
    <citation type="submission" date="2020-01" db="EMBL/GenBank/DDBJ databases">
        <title>Kibdelosporangium persica a novel Actinomycetes from a hot desert in Iran.</title>
        <authorList>
            <person name="Safaei N."/>
            <person name="Zaburannyi N."/>
            <person name="Mueller R."/>
            <person name="Wink J."/>
        </authorList>
    </citation>
    <scope>NUCLEOTIDE SEQUENCE [LARGE SCALE GENOMIC DNA]</scope>
    <source>
        <strain evidence="10 11">4NS15</strain>
    </source>
</reference>
<accession>A0ABX2FHZ7</accession>
<evidence type="ECO:0000256" key="5">
    <source>
        <dbReference type="ARBA" id="ARBA00022840"/>
    </source>
</evidence>
<dbReference type="NCBIfam" id="TIGR00017">
    <property type="entry name" value="cmk"/>
    <property type="match status" value="1"/>
</dbReference>
<evidence type="ECO:0000256" key="8">
    <source>
        <dbReference type="HAMAP-Rule" id="MF_00238"/>
    </source>
</evidence>
<keyword evidence="3 8" id="KW-0547">Nucleotide-binding</keyword>
<comment type="similarity">
    <text evidence="1 8">Belongs to the cytidylate kinase family. Type 1 subfamily.</text>
</comment>
<dbReference type="EMBL" id="JAAATY010000039">
    <property type="protein sequence ID" value="NRN70475.1"/>
    <property type="molecule type" value="Genomic_DNA"/>
</dbReference>
<evidence type="ECO:0000259" key="9">
    <source>
        <dbReference type="Pfam" id="PF02224"/>
    </source>
</evidence>
<dbReference type="Pfam" id="PF02224">
    <property type="entry name" value="Cytidylate_kin"/>
    <property type="match status" value="1"/>
</dbReference>
<dbReference type="InterPro" id="IPR003136">
    <property type="entry name" value="Cytidylate_kin"/>
</dbReference>
<name>A0ABX2FHZ7_9PSEU</name>
<evidence type="ECO:0000256" key="4">
    <source>
        <dbReference type="ARBA" id="ARBA00022777"/>
    </source>
</evidence>
<keyword evidence="11" id="KW-1185">Reference proteome</keyword>
<evidence type="ECO:0000256" key="3">
    <source>
        <dbReference type="ARBA" id="ARBA00022741"/>
    </source>
</evidence>
<dbReference type="InterPro" id="IPR011994">
    <property type="entry name" value="Cytidylate_kinase_dom"/>
</dbReference>
<dbReference type="EC" id="2.7.4.25" evidence="8"/>
<keyword evidence="2 8" id="KW-0808">Transferase</keyword>
<keyword evidence="5 8" id="KW-0067">ATP-binding</keyword>
<dbReference type="InterPro" id="IPR027417">
    <property type="entry name" value="P-loop_NTPase"/>
</dbReference>
<dbReference type="SUPFAM" id="SSF52540">
    <property type="entry name" value="P-loop containing nucleoside triphosphate hydrolases"/>
    <property type="match status" value="1"/>
</dbReference>
<comment type="subcellular location">
    <subcellularLocation>
        <location evidence="8">Cytoplasm</location>
    </subcellularLocation>
</comment>
<evidence type="ECO:0000256" key="2">
    <source>
        <dbReference type="ARBA" id="ARBA00022679"/>
    </source>
</evidence>
<dbReference type="Proteomes" id="UP000763557">
    <property type="component" value="Unassembled WGS sequence"/>
</dbReference>
<sequence length="266" mass="28066">MHPSWPLRLGAARQNRRLERFSTKGGTVALGDARWGDLRGVIALDGPSGTGKSTVARRLASTLRAGYLDTGAMYRAVTLAVLRAGGDATEIARTARVEMGTDPADPAVSLDGADVAAEIRGPEVTLAVSEVSAVAEVRRILVDQQRAIIASVLAEKGGIVVEGRDIGTTVAPDAELKVYLTASADARAQRRSRQDLAAGRTATVEETLADVQRRDDYDSSRAVSPLRQAEDAVELDTTDLDLPGVLASLLDIVDSRGLRTGQAVGR</sequence>
<evidence type="ECO:0000256" key="6">
    <source>
        <dbReference type="ARBA" id="ARBA00047615"/>
    </source>
</evidence>
<keyword evidence="8" id="KW-0963">Cytoplasm</keyword>
<comment type="catalytic activity">
    <reaction evidence="7 8">
        <text>CMP + ATP = CDP + ADP</text>
        <dbReference type="Rhea" id="RHEA:11600"/>
        <dbReference type="ChEBI" id="CHEBI:30616"/>
        <dbReference type="ChEBI" id="CHEBI:58069"/>
        <dbReference type="ChEBI" id="CHEBI:60377"/>
        <dbReference type="ChEBI" id="CHEBI:456216"/>
        <dbReference type="EC" id="2.7.4.25"/>
    </reaction>
</comment>
<protein>
    <recommendedName>
        <fullName evidence="8">Cytidylate kinase</fullName>
        <shortName evidence="8">CK</shortName>
        <ecNumber evidence="8">2.7.4.25</ecNumber>
    </recommendedName>
    <alternativeName>
        <fullName evidence="8">Cytidine monophosphate kinase</fullName>
        <shortName evidence="8">CMP kinase</shortName>
    </alternativeName>
</protein>
<dbReference type="CDD" id="cd02020">
    <property type="entry name" value="CMPK"/>
    <property type="match status" value="1"/>
</dbReference>
<evidence type="ECO:0000313" key="11">
    <source>
        <dbReference type="Proteomes" id="UP000763557"/>
    </source>
</evidence>
<dbReference type="Gene3D" id="3.40.50.300">
    <property type="entry name" value="P-loop containing nucleotide triphosphate hydrolases"/>
    <property type="match status" value="1"/>
</dbReference>
<keyword evidence="4 8" id="KW-0418">Kinase</keyword>
<evidence type="ECO:0000256" key="1">
    <source>
        <dbReference type="ARBA" id="ARBA00009427"/>
    </source>
</evidence>
<feature type="domain" description="Cytidylate kinase" evidence="9">
    <location>
        <begin position="42"/>
        <end position="253"/>
    </location>
</feature>
<dbReference type="GO" id="GO:0016301">
    <property type="term" value="F:kinase activity"/>
    <property type="evidence" value="ECO:0007669"/>
    <property type="project" value="UniProtKB-KW"/>
</dbReference>
<comment type="caution">
    <text evidence="10">The sequence shown here is derived from an EMBL/GenBank/DDBJ whole genome shotgun (WGS) entry which is preliminary data.</text>
</comment>
<comment type="catalytic activity">
    <reaction evidence="6 8">
        <text>dCMP + ATP = dCDP + ADP</text>
        <dbReference type="Rhea" id="RHEA:25094"/>
        <dbReference type="ChEBI" id="CHEBI:30616"/>
        <dbReference type="ChEBI" id="CHEBI:57566"/>
        <dbReference type="ChEBI" id="CHEBI:58593"/>
        <dbReference type="ChEBI" id="CHEBI:456216"/>
        <dbReference type="EC" id="2.7.4.25"/>
    </reaction>
</comment>
<evidence type="ECO:0000256" key="7">
    <source>
        <dbReference type="ARBA" id="ARBA00048478"/>
    </source>
</evidence>
<proteinExistence type="inferred from homology"/>
<organism evidence="10 11">
    <name type="scientific">Kibdelosporangium persicum</name>
    <dbReference type="NCBI Taxonomy" id="2698649"/>
    <lineage>
        <taxon>Bacteria</taxon>
        <taxon>Bacillati</taxon>
        <taxon>Actinomycetota</taxon>
        <taxon>Actinomycetes</taxon>
        <taxon>Pseudonocardiales</taxon>
        <taxon>Pseudonocardiaceae</taxon>
        <taxon>Kibdelosporangium</taxon>
    </lineage>
</organism>
<dbReference type="HAMAP" id="MF_00238">
    <property type="entry name" value="Cytidyl_kinase_type1"/>
    <property type="match status" value="1"/>
</dbReference>
<evidence type="ECO:0000313" key="10">
    <source>
        <dbReference type="EMBL" id="NRN70475.1"/>
    </source>
</evidence>